<dbReference type="CDD" id="cd06170">
    <property type="entry name" value="LuxR_C_like"/>
    <property type="match status" value="1"/>
</dbReference>
<organism evidence="4 5">
    <name type="scientific">Actinopolymorpha cephalotaxi</name>
    <dbReference type="NCBI Taxonomy" id="504797"/>
    <lineage>
        <taxon>Bacteria</taxon>
        <taxon>Bacillati</taxon>
        <taxon>Actinomycetota</taxon>
        <taxon>Actinomycetes</taxon>
        <taxon>Propionibacteriales</taxon>
        <taxon>Actinopolymorphaceae</taxon>
        <taxon>Actinopolymorpha</taxon>
    </lineage>
</organism>
<dbReference type="PANTHER" id="PTHR47691:SF3">
    <property type="entry name" value="HTH-TYPE TRANSCRIPTIONAL REGULATOR RV0890C-RELATED"/>
    <property type="match status" value="1"/>
</dbReference>
<dbReference type="Gene3D" id="3.40.50.300">
    <property type="entry name" value="P-loop containing nucleotide triphosphate hydrolases"/>
    <property type="match status" value="1"/>
</dbReference>
<dbReference type="GO" id="GO:0003677">
    <property type="term" value="F:DNA binding"/>
    <property type="evidence" value="ECO:0007669"/>
    <property type="project" value="InterPro"/>
</dbReference>
<dbReference type="Proteomes" id="UP000199052">
    <property type="component" value="Unassembled WGS sequence"/>
</dbReference>
<evidence type="ECO:0000313" key="5">
    <source>
        <dbReference type="Proteomes" id="UP000199052"/>
    </source>
</evidence>
<proteinExistence type="predicted"/>
<dbReference type="Gene3D" id="1.25.40.10">
    <property type="entry name" value="Tetratricopeptide repeat domain"/>
    <property type="match status" value="1"/>
</dbReference>
<dbReference type="EMBL" id="JACBZA010000001">
    <property type="protein sequence ID" value="NYH83836.1"/>
    <property type="molecule type" value="Genomic_DNA"/>
</dbReference>
<feature type="region of interest" description="Disordered" evidence="1">
    <location>
        <begin position="275"/>
        <end position="295"/>
    </location>
</feature>
<dbReference type="SUPFAM" id="SSF48452">
    <property type="entry name" value="TPR-like"/>
    <property type="match status" value="1"/>
</dbReference>
<dbReference type="InterPro" id="IPR000792">
    <property type="entry name" value="Tscrpt_reg_LuxR_C"/>
</dbReference>
<name>A0A1I2RZS5_9ACTN</name>
<dbReference type="EMBL" id="FOOI01000006">
    <property type="protein sequence ID" value="SFG45573.1"/>
    <property type="molecule type" value="Genomic_DNA"/>
</dbReference>
<keyword evidence="6" id="KW-1185">Reference proteome</keyword>
<dbReference type="InterPro" id="IPR027417">
    <property type="entry name" value="P-loop_NTPase"/>
</dbReference>
<dbReference type="AlphaFoldDB" id="A0A1I2RZS5"/>
<evidence type="ECO:0000313" key="3">
    <source>
        <dbReference type="EMBL" id="NYH83836.1"/>
    </source>
</evidence>
<evidence type="ECO:0000313" key="6">
    <source>
        <dbReference type="Proteomes" id="UP000533017"/>
    </source>
</evidence>
<gene>
    <name evidence="3" type="ORF">FHR37_002687</name>
    <name evidence="4" type="ORF">SAMN05421678_10638</name>
</gene>
<reference evidence="3 6" key="2">
    <citation type="submission" date="2020-07" db="EMBL/GenBank/DDBJ databases">
        <title>Sequencing the genomes of 1000 actinobacteria strains.</title>
        <authorList>
            <person name="Klenk H.-P."/>
        </authorList>
    </citation>
    <scope>NUCLEOTIDE SEQUENCE [LARGE SCALE GENOMIC DNA]</scope>
    <source>
        <strain evidence="3 6">DSM 45117</strain>
    </source>
</reference>
<dbReference type="PROSITE" id="PS00622">
    <property type="entry name" value="HTH_LUXR_1"/>
    <property type="match status" value="1"/>
</dbReference>
<dbReference type="PROSITE" id="PS50043">
    <property type="entry name" value="HTH_LUXR_2"/>
    <property type="match status" value="1"/>
</dbReference>
<accession>A0A1I2RZS5</accession>
<dbReference type="Pfam" id="PF13401">
    <property type="entry name" value="AAA_22"/>
    <property type="match status" value="1"/>
</dbReference>
<dbReference type="InterPro" id="IPR016032">
    <property type="entry name" value="Sig_transdc_resp-reg_C-effctor"/>
</dbReference>
<dbReference type="RefSeq" id="WP_139238925.1">
    <property type="nucleotide sequence ID" value="NZ_FOOI01000006.1"/>
</dbReference>
<dbReference type="SMART" id="SM00421">
    <property type="entry name" value="HTH_LUXR"/>
    <property type="match status" value="1"/>
</dbReference>
<dbReference type="InterPro" id="IPR036388">
    <property type="entry name" value="WH-like_DNA-bd_sf"/>
</dbReference>
<feature type="compositionally biased region" description="Basic and acidic residues" evidence="1">
    <location>
        <begin position="275"/>
        <end position="287"/>
    </location>
</feature>
<dbReference type="PANTHER" id="PTHR47691">
    <property type="entry name" value="REGULATOR-RELATED"/>
    <property type="match status" value="1"/>
</dbReference>
<evidence type="ECO:0000313" key="4">
    <source>
        <dbReference type="EMBL" id="SFG45573.1"/>
    </source>
</evidence>
<dbReference type="InterPro" id="IPR011990">
    <property type="entry name" value="TPR-like_helical_dom_sf"/>
</dbReference>
<dbReference type="GO" id="GO:0016887">
    <property type="term" value="F:ATP hydrolysis activity"/>
    <property type="evidence" value="ECO:0007669"/>
    <property type="project" value="InterPro"/>
</dbReference>
<evidence type="ECO:0000259" key="2">
    <source>
        <dbReference type="PROSITE" id="PS50043"/>
    </source>
</evidence>
<feature type="domain" description="HTH luxR-type" evidence="2">
    <location>
        <begin position="844"/>
        <end position="909"/>
    </location>
</feature>
<dbReference type="SUPFAM" id="SSF52540">
    <property type="entry name" value="P-loop containing nucleoside triphosphate hydrolases"/>
    <property type="match status" value="1"/>
</dbReference>
<dbReference type="STRING" id="504797.SAMN05421678_10638"/>
<dbReference type="Gene3D" id="1.10.10.10">
    <property type="entry name" value="Winged helix-like DNA-binding domain superfamily/Winged helix DNA-binding domain"/>
    <property type="match status" value="1"/>
</dbReference>
<sequence>MTSSDHGDLTSFVGRDAELAELADLVDGRRLITLTGVGGCGKTRLARRLLSRPGAVWADSMVTADLGALTDASQIPAAVARAAGVMVEPGRSEVLRLARRLADIRMLWLDNCEHLLEAVADLVTAVLRECPVVTVVTTSRVPLRILGETVWQVPALLPADACRLFADRAGLVAPRFALTHDEALVRVICERVDHLPLAIELAAPWIRALSLEQIASGLNRSYDLLVGGPSDAAPRHQSLQASMSWSHDLLTEAEKRLFRRLSIFAEAFTLDDAARSDLDGGDSKPSDAEDAGAAAGGPAGVARLIDASLLTVTEIQGELRYTMLDTVRQFASERLVESGELDAVRRRHLALQAALAVEADRGRNENQERWRGELISRQGDLAAAVTWGLASDAGADNKRAAELVANLGHYWLLDGQIGEGLGLTDVALDSCPDDPALQARLYATRALLAMASGHLDAVTEAAQKAADLARRSGDLATQARSEALAAFPQFFADFDACATTATRARDLADTAGDAFAADWAGVLESYALLTRGRNDQADALARTVADRARLRRDRFCGAFAVGVGIYTSMTRGQLSVAVRVGHEALALVAPLGDHFATGTLTGNTAHALAVHGDLDAAMRLLHPIARSLDTTVEADAVGFMVPMGLVHLWRGEPERALTWFQRGVARLERHELDWSAARSLPGLVAALRCTGQTDAAEEWATRGSRLLEKFGAPFELADLLDEHARLVGDCAPRARELHLRALYIRHRNGVPLGNAASLEGLASLAEAGGDLCEAARLSAAADRTRTLMGHPRAANDQTRHRRMEARLQGALGPRFGEICREAATTDPRSMVTALLRGRGPRVHRSGPLAALTPSELEVATLVSQGLNNPEIAARLFMSRGTVKAHLAHVYPKLGVPNRAALAALVHRTRN</sequence>
<dbReference type="Pfam" id="PF00196">
    <property type="entry name" value="GerE"/>
    <property type="match status" value="1"/>
</dbReference>
<dbReference type="OrthoDB" id="3755432at2"/>
<reference evidence="4 5" key="1">
    <citation type="submission" date="2016-10" db="EMBL/GenBank/DDBJ databases">
        <authorList>
            <person name="de Groot N.N."/>
        </authorList>
    </citation>
    <scope>NUCLEOTIDE SEQUENCE [LARGE SCALE GENOMIC DNA]</scope>
    <source>
        <strain evidence="4 5">CPCC 202808</strain>
    </source>
</reference>
<dbReference type="GO" id="GO:0006355">
    <property type="term" value="P:regulation of DNA-templated transcription"/>
    <property type="evidence" value="ECO:0007669"/>
    <property type="project" value="InterPro"/>
</dbReference>
<dbReference type="InterPro" id="IPR049945">
    <property type="entry name" value="AAA_22"/>
</dbReference>
<dbReference type="SUPFAM" id="SSF46894">
    <property type="entry name" value="C-terminal effector domain of the bipartite response regulators"/>
    <property type="match status" value="1"/>
</dbReference>
<dbReference type="PRINTS" id="PR00038">
    <property type="entry name" value="HTHLUXR"/>
</dbReference>
<evidence type="ECO:0000256" key="1">
    <source>
        <dbReference type="SAM" id="MobiDB-lite"/>
    </source>
</evidence>
<protein>
    <submittedName>
        <fullName evidence="3">ATPase/DNA-binding CsgD family transcriptional regulator</fullName>
    </submittedName>
    <submittedName>
        <fullName evidence="4">Predicted ATPase</fullName>
    </submittedName>
</protein>
<dbReference type="Proteomes" id="UP000533017">
    <property type="component" value="Unassembled WGS sequence"/>
</dbReference>